<keyword evidence="6" id="KW-1133">Transmembrane helix</keyword>
<keyword evidence="10" id="KW-0472">Membrane</keyword>
<comment type="caution">
    <text evidence="12">The sequence shown here is derived from an EMBL/GenBank/DDBJ whole genome shotgun (WGS) entry which is preliminary data.</text>
</comment>
<protein>
    <submittedName>
        <fullName evidence="12">Uncharacterized protein</fullName>
    </submittedName>
</protein>
<evidence type="ECO:0000313" key="13">
    <source>
        <dbReference type="Proteomes" id="UP000436088"/>
    </source>
</evidence>
<evidence type="ECO:0000256" key="6">
    <source>
        <dbReference type="ARBA" id="ARBA00022989"/>
    </source>
</evidence>
<keyword evidence="3" id="KW-0349">Heme</keyword>
<dbReference type="GO" id="GO:0004497">
    <property type="term" value="F:monooxygenase activity"/>
    <property type="evidence" value="ECO:0007669"/>
    <property type="project" value="UniProtKB-KW"/>
</dbReference>
<gene>
    <name evidence="12" type="ORF">F3Y22_tig00000329pilonHSYRG00364</name>
</gene>
<keyword evidence="9" id="KW-0503">Monooxygenase</keyword>
<evidence type="ECO:0000256" key="11">
    <source>
        <dbReference type="SAM" id="MobiDB-lite"/>
    </source>
</evidence>
<evidence type="ECO:0000256" key="2">
    <source>
        <dbReference type="ARBA" id="ARBA00010617"/>
    </source>
</evidence>
<feature type="region of interest" description="Disordered" evidence="11">
    <location>
        <begin position="14"/>
        <end position="44"/>
    </location>
</feature>
<dbReference type="PANTHER" id="PTHR47947:SF62">
    <property type="entry name" value="CYTOCHROME P450, FAMILY 81, SUBFAMILY D, POLYPEPTIDE 5"/>
    <property type="match status" value="1"/>
</dbReference>
<evidence type="ECO:0000256" key="7">
    <source>
        <dbReference type="ARBA" id="ARBA00023002"/>
    </source>
</evidence>
<dbReference type="InterPro" id="IPR050651">
    <property type="entry name" value="Plant_Cytochrome_P450_Monoox"/>
</dbReference>
<accession>A0A6A3D292</accession>
<dbReference type="PANTHER" id="PTHR47947">
    <property type="entry name" value="CYTOCHROME P450 82C3-RELATED"/>
    <property type="match status" value="1"/>
</dbReference>
<evidence type="ECO:0000313" key="12">
    <source>
        <dbReference type="EMBL" id="KAE8735885.1"/>
    </source>
</evidence>
<name>A0A6A3D292_HIBSY</name>
<evidence type="ECO:0000256" key="10">
    <source>
        <dbReference type="ARBA" id="ARBA00023136"/>
    </source>
</evidence>
<organism evidence="12 13">
    <name type="scientific">Hibiscus syriacus</name>
    <name type="common">Rose of Sharon</name>
    <dbReference type="NCBI Taxonomy" id="106335"/>
    <lineage>
        <taxon>Eukaryota</taxon>
        <taxon>Viridiplantae</taxon>
        <taxon>Streptophyta</taxon>
        <taxon>Embryophyta</taxon>
        <taxon>Tracheophyta</taxon>
        <taxon>Spermatophyta</taxon>
        <taxon>Magnoliopsida</taxon>
        <taxon>eudicotyledons</taxon>
        <taxon>Gunneridae</taxon>
        <taxon>Pentapetalae</taxon>
        <taxon>rosids</taxon>
        <taxon>malvids</taxon>
        <taxon>Malvales</taxon>
        <taxon>Malvaceae</taxon>
        <taxon>Malvoideae</taxon>
        <taxon>Hibiscus</taxon>
    </lineage>
</organism>
<evidence type="ECO:0000256" key="8">
    <source>
        <dbReference type="ARBA" id="ARBA00023004"/>
    </source>
</evidence>
<reference evidence="12" key="1">
    <citation type="submission" date="2019-09" db="EMBL/GenBank/DDBJ databases">
        <title>Draft genome information of white flower Hibiscus syriacus.</title>
        <authorList>
            <person name="Kim Y.-M."/>
        </authorList>
    </citation>
    <scope>NUCLEOTIDE SEQUENCE [LARGE SCALE GENOMIC DNA]</scope>
    <source>
        <strain evidence="12">YM2019G1</strain>
    </source>
</reference>
<keyword evidence="8" id="KW-0408">Iron</keyword>
<keyword evidence="4" id="KW-0812">Transmembrane</keyword>
<dbReference type="GO" id="GO:0046872">
    <property type="term" value="F:metal ion binding"/>
    <property type="evidence" value="ECO:0007669"/>
    <property type="project" value="UniProtKB-KW"/>
</dbReference>
<evidence type="ECO:0000256" key="3">
    <source>
        <dbReference type="ARBA" id="ARBA00022617"/>
    </source>
</evidence>
<dbReference type="AlphaFoldDB" id="A0A6A3D292"/>
<evidence type="ECO:0000256" key="4">
    <source>
        <dbReference type="ARBA" id="ARBA00022692"/>
    </source>
</evidence>
<dbReference type="Proteomes" id="UP000436088">
    <property type="component" value="Unassembled WGS sequence"/>
</dbReference>
<comment type="similarity">
    <text evidence="2">Belongs to the cytochrome P450 family.</text>
</comment>
<evidence type="ECO:0000256" key="5">
    <source>
        <dbReference type="ARBA" id="ARBA00022723"/>
    </source>
</evidence>
<comment type="subcellular location">
    <subcellularLocation>
        <location evidence="1">Membrane</location>
        <topology evidence="1">Single-pass membrane protein</topology>
    </subcellularLocation>
</comment>
<proteinExistence type="inferred from homology"/>
<keyword evidence="7" id="KW-0560">Oxidoreductase</keyword>
<sequence>MTLYSNVKDKQINVMPPSLTHKPSSSPSLPRPLEKTRPSLLPSAGFTPRGGRFFTVSGEECFTKNDIVLANRPNLLLSKHLSYNHSTVMAAPYGIIGTTYAVSVPSNSSHRVNLTSYPVSGKTTCDGVTDNGEVKEFRELVAEVVENSGSGNPADYLPVLNWAVNYEKKLVGLLTRVLVSCKT</sequence>
<dbReference type="GO" id="GO:0016020">
    <property type="term" value="C:membrane"/>
    <property type="evidence" value="ECO:0007669"/>
    <property type="project" value="UniProtKB-SubCell"/>
</dbReference>
<keyword evidence="13" id="KW-1185">Reference proteome</keyword>
<dbReference type="EMBL" id="VEPZ02000031">
    <property type="protein sequence ID" value="KAE8735885.1"/>
    <property type="molecule type" value="Genomic_DNA"/>
</dbReference>
<evidence type="ECO:0000256" key="1">
    <source>
        <dbReference type="ARBA" id="ARBA00004167"/>
    </source>
</evidence>
<keyword evidence="5" id="KW-0479">Metal-binding</keyword>
<evidence type="ECO:0000256" key="9">
    <source>
        <dbReference type="ARBA" id="ARBA00023033"/>
    </source>
</evidence>